<dbReference type="PROSITE" id="PS50889">
    <property type="entry name" value="S4"/>
    <property type="match status" value="1"/>
</dbReference>
<dbReference type="InterPro" id="IPR012677">
    <property type="entry name" value="Nucleotide-bd_a/b_plait_sf"/>
</dbReference>
<dbReference type="CDD" id="cd00165">
    <property type="entry name" value="S4"/>
    <property type="match status" value="1"/>
</dbReference>
<reference evidence="4" key="1">
    <citation type="submission" date="2016-09" db="EMBL/GenBank/DDBJ databases">
        <authorList>
            <person name="Varghese N."/>
            <person name="Submissions S."/>
        </authorList>
    </citation>
    <scope>NUCLEOTIDE SEQUENCE [LARGE SCALE GENOMIC DNA]</scope>
    <source>
        <strain evidence="4">25nlg</strain>
    </source>
</reference>
<dbReference type="InterPro" id="IPR040591">
    <property type="entry name" value="RqcP2_RBD"/>
</dbReference>
<dbReference type="STRING" id="1464122.SAMN05421737_107189"/>
<evidence type="ECO:0000256" key="1">
    <source>
        <dbReference type="PROSITE-ProRule" id="PRU00182"/>
    </source>
</evidence>
<dbReference type="SMART" id="SM00363">
    <property type="entry name" value="S4"/>
    <property type="match status" value="1"/>
</dbReference>
<dbReference type="InterPro" id="IPR002942">
    <property type="entry name" value="S4_RNA-bd"/>
</dbReference>
<keyword evidence="4" id="KW-1185">Reference proteome</keyword>
<dbReference type="Gene3D" id="3.10.290.10">
    <property type="entry name" value="RNA-binding S4 domain"/>
    <property type="match status" value="1"/>
</dbReference>
<evidence type="ECO:0000313" key="3">
    <source>
        <dbReference type="EMBL" id="SDC35728.1"/>
    </source>
</evidence>
<dbReference type="Gene3D" id="3.30.70.330">
    <property type="match status" value="1"/>
</dbReference>
<evidence type="ECO:0000259" key="2">
    <source>
        <dbReference type="SMART" id="SM00363"/>
    </source>
</evidence>
<keyword evidence="1" id="KW-0694">RNA-binding</keyword>
<evidence type="ECO:0000313" key="4">
    <source>
        <dbReference type="Proteomes" id="UP000242662"/>
    </source>
</evidence>
<dbReference type="Proteomes" id="UP000242662">
    <property type="component" value="Unassembled WGS sequence"/>
</dbReference>
<dbReference type="Pfam" id="PF17774">
    <property type="entry name" value="YlmH_RBD"/>
    <property type="match status" value="1"/>
</dbReference>
<protein>
    <submittedName>
        <fullName evidence="3">RNA-binding protein YlmH, contains S4-like domain</fullName>
    </submittedName>
</protein>
<dbReference type="InterPro" id="IPR036986">
    <property type="entry name" value="S4_RNA-bd_sf"/>
</dbReference>
<organism evidence="3 4">
    <name type="scientific">Shouchella lonarensis</name>
    <dbReference type="NCBI Taxonomy" id="1464122"/>
    <lineage>
        <taxon>Bacteria</taxon>
        <taxon>Bacillati</taxon>
        <taxon>Bacillota</taxon>
        <taxon>Bacilli</taxon>
        <taxon>Bacillales</taxon>
        <taxon>Bacillaceae</taxon>
        <taxon>Shouchella</taxon>
    </lineage>
</organism>
<gene>
    <name evidence="3" type="ORF">SAMN05421737_107189</name>
</gene>
<feature type="domain" description="RNA-binding S4" evidence="2">
    <location>
        <begin position="180"/>
        <end position="242"/>
    </location>
</feature>
<proteinExistence type="predicted"/>
<name>A0A1G6KY28_9BACI</name>
<dbReference type="GO" id="GO:0003723">
    <property type="term" value="F:RNA binding"/>
    <property type="evidence" value="ECO:0007669"/>
    <property type="project" value="UniProtKB-KW"/>
</dbReference>
<sequence length="257" mass="29130">MMYEHFRETERPFVDDVRTLYDQVVQYHQEKMTDFLNRREQEIMKTIIGKDEAVDLCFFGGSAQCERKRAVLRPSYLKDEQCTWSISILGASFSSKFVNIAHRDVLGALMQVGLERRKFGDIFVADNQCMFACVSEVEGYVRSVLTRIAQVNVELSPLPLSAFIGPPVQWDERHVTVSSLRIDTMVAVIYSLSRAKAVTAIGKGLVKVNDCPIEKANVHLYVGDEISVRGLGRAKFLQAHGLTKKDRVRVVIGRRLT</sequence>
<accession>A0A1G6KY28</accession>
<dbReference type="AlphaFoldDB" id="A0A1G6KY28"/>
<dbReference type="EMBL" id="FMYM01000007">
    <property type="protein sequence ID" value="SDC35728.1"/>
    <property type="molecule type" value="Genomic_DNA"/>
</dbReference>
<dbReference type="Gene3D" id="3.30.1370.160">
    <property type="match status" value="1"/>
</dbReference>
<dbReference type="SUPFAM" id="SSF55174">
    <property type="entry name" value="Alpha-L RNA-binding motif"/>
    <property type="match status" value="1"/>
</dbReference>